<proteinExistence type="predicted"/>
<dbReference type="RefSeq" id="WP_051527742.1">
    <property type="nucleotide sequence ID" value="NZ_JAUESS010000002.1"/>
</dbReference>
<evidence type="ECO:0000313" key="4">
    <source>
        <dbReference type="Proteomes" id="UP001589628"/>
    </source>
</evidence>
<evidence type="ECO:0000256" key="1">
    <source>
        <dbReference type="SAM" id="MobiDB-lite"/>
    </source>
</evidence>
<keyword evidence="2" id="KW-1133">Transmembrane helix</keyword>
<dbReference type="Proteomes" id="UP001589628">
    <property type="component" value="Unassembled WGS sequence"/>
</dbReference>
<evidence type="ECO:0000313" key="3">
    <source>
        <dbReference type="EMBL" id="MFB9885069.1"/>
    </source>
</evidence>
<feature type="region of interest" description="Disordered" evidence="1">
    <location>
        <begin position="117"/>
        <end position="137"/>
    </location>
</feature>
<protein>
    <submittedName>
        <fullName evidence="3">Uncharacterized protein</fullName>
    </submittedName>
</protein>
<feature type="transmembrane region" description="Helical" evidence="2">
    <location>
        <begin position="42"/>
        <end position="70"/>
    </location>
</feature>
<keyword evidence="2" id="KW-0812">Transmembrane</keyword>
<reference evidence="3 4" key="1">
    <citation type="submission" date="2024-09" db="EMBL/GenBank/DDBJ databases">
        <authorList>
            <person name="Sun Q."/>
            <person name="Mori K."/>
        </authorList>
    </citation>
    <scope>NUCLEOTIDE SEQUENCE [LARGE SCALE GENOMIC DNA]</scope>
    <source>
        <strain evidence="3 4">ATCC 51285</strain>
    </source>
</reference>
<name>A0ABV5Z713_9GAMM</name>
<feature type="compositionally biased region" description="Basic and acidic residues" evidence="1">
    <location>
        <begin position="117"/>
        <end position="129"/>
    </location>
</feature>
<keyword evidence="4" id="KW-1185">Reference proteome</keyword>
<evidence type="ECO:0000256" key="2">
    <source>
        <dbReference type="SAM" id="Phobius"/>
    </source>
</evidence>
<gene>
    <name evidence="3" type="ORF">ACFFLH_01410</name>
</gene>
<accession>A0ABV5Z713</accession>
<comment type="caution">
    <text evidence="3">The sequence shown here is derived from an EMBL/GenBank/DDBJ whole genome shotgun (WGS) entry which is preliminary data.</text>
</comment>
<keyword evidence="2" id="KW-0472">Membrane</keyword>
<sequence>MEFRLNPADKPQLQQQLRLGLSYQERLQDAEAALRQAQAGRWWIPGVVCLLLFAMSSDLFLGAGFAFLLVHLYGLIKAKLEVGRLQERKQEVDFWLHRKGLLLLGQSLYFERDEKRTTPLDPYNDEHYGETSQTQAA</sequence>
<organism evidence="3 4">
    <name type="scientific">Balneatrix alpica</name>
    <dbReference type="NCBI Taxonomy" id="75684"/>
    <lineage>
        <taxon>Bacteria</taxon>
        <taxon>Pseudomonadati</taxon>
        <taxon>Pseudomonadota</taxon>
        <taxon>Gammaproteobacteria</taxon>
        <taxon>Oceanospirillales</taxon>
        <taxon>Balneatrichaceae</taxon>
        <taxon>Balneatrix</taxon>
    </lineage>
</organism>
<dbReference type="EMBL" id="JBHLZN010000001">
    <property type="protein sequence ID" value="MFB9885069.1"/>
    <property type="molecule type" value="Genomic_DNA"/>
</dbReference>